<dbReference type="Gene3D" id="2.60.40.790">
    <property type="match status" value="1"/>
</dbReference>
<gene>
    <name evidence="5" type="ORF">LIER_18401</name>
</gene>
<dbReference type="PROSITE" id="PS01031">
    <property type="entry name" value="SHSP"/>
    <property type="match status" value="1"/>
</dbReference>
<dbReference type="Proteomes" id="UP001454036">
    <property type="component" value="Unassembled WGS sequence"/>
</dbReference>
<comment type="similarity">
    <text evidence="2 3">Belongs to the small heat shock protein (HSP20) family.</text>
</comment>
<dbReference type="SUPFAM" id="SSF49764">
    <property type="entry name" value="HSP20-like chaperones"/>
    <property type="match status" value="1"/>
</dbReference>
<dbReference type="EMBL" id="BAABME010004409">
    <property type="protein sequence ID" value="GAA0162273.1"/>
    <property type="molecule type" value="Genomic_DNA"/>
</dbReference>
<evidence type="ECO:0000313" key="5">
    <source>
        <dbReference type="EMBL" id="GAA0162273.1"/>
    </source>
</evidence>
<proteinExistence type="inferred from homology"/>
<evidence type="ECO:0000313" key="6">
    <source>
        <dbReference type="Proteomes" id="UP001454036"/>
    </source>
</evidence>
<keyword evidence="1" id="KW-0346">Stress response</keyword>
<evidence type="ECO:0000256" key="3">
    <source>
        <dbReference type="RuleBase" id="RU003616"/>
    </source>
</evidence>
<protein>
    <submittedName>
        <fullName evidence="5">Chaperone</fullName>
    </submittedName>
</protein>
<evidence type="ECO:0000256" key="1">
    <source>
        <dbReference type="ARBA" id="ARBA00023016"/>
    </source>
</evidence>
<dbReference type="PANTHER" id="PTHR11527">
    <property type="entry name" value="HEAT-SHOCK PROTEIN 20 FAMILY MEMBER"/>
    <property type="match status" value="1"/>
</dbReference>
<accession>A0AAV3QIB2</accession>
<dbReference type="AlphaFoldDB" id="A0AAV3QIB2"/>
<dbReference type="InterPro" id="IPR031107">
    <property type="entry name" value="Small_HSP"/>
</dbReference>
<name>A0AAV3QIB2_LITER</name>
<comment type="caution">
    <text evidence="5">The sequence shown here is derived from an EMBL/GenBank/DDBJ whole genome shotgun (WGS) entry which is preliminary data.</text>
</comment>
<organism evidence="5 6">
    <name type="scientific">Lithospermum erythrorhizon</name>
    <name type="common">Purple gromwell</name>
    <name type="synonym">Lithospermum officinale var. erythrorhizon</name>
    <dbReference type="NCBI Taxonomy" id="34254"/>
    <lineage>
        <taxon>Eukaryota</taxon>
        <taxon>Viridiplantae</taxon>
        <taxon>Streptophyta</taxon>
        <taxon>Embryophyta</taxon>
        <taxon>Tracheophyta</taxon>
        <taxon>Spermatophyta</taxon>
        <taxon>Magnoliopsida</taxon>
        <taxon>eudicotyledons</taxon>
        <taxon>Gunneridae</taxon>
        <taxon>Pentapetalae</taxon>
        <taxon>asterids</taxon>
        <taxon>lamiids</taxon>
        <taxon>Boraginales</taxon>
        <taxon>Boraginaceae</taxon>
        <taxon>Boraginoideae</taxon>
        <taxon>Lithospermeae</taxon>
        <taxon>Lithospermum</taxon>
    </lineage>
</organism>
<keyword evidence="6" id="KW-1185">Reference proteome</keyword>
<evidence type="ECO:0000256" key="2">
    <source>
        <dbReference type="PROSITE-ProRule" id="PRU00285"/>
    </source>
</evidence>
<dbReference type="CDD" id="cd06472">
    <property type="entry name" value="ACD_ScHsp26_like"/>
    <property type="match status" value="1"/>
</dbReference>
<sequence>MSLISNILNNNDPFISLANMCPVLSTPIDWKETEDSHVFIVDLPGLNKEEVKIEVDEKRILQIKGDRKLDDHENEDGGRKNIWHRMERKRGEFCRRFRLPDNAKSDGIQASMDNGVLTVKVPKTIELNKPTQRKLIEIVQK</sequence>
<evidence type="ECO:0000259" key="4">
    <source>
        <dbReference type="PROSITE" id="PS01031"/>
    </source>
</evidence>
<dbReference type="InterPro" id="IPR008978">
    <property type="entry name" value="HSP20-like_chaperone"/>
</dbReference>
<reference evidence="5 6" key="1">
    <citation type="submission" date="2024-01" db="EMBL/GenBank/DDBJ databases">
        <title>The complete chloroplast genome sequence of Lithospermum erythrorhizon: insights into the phylogenetic relationship among Boraginaceae species and the maternal lineages of purple gromwells.</title>
        <authorList>
            <person name="Okada T."/>
            <person name="Watanabe K."/>
        </authorList>
    </citation>
    <scope>NUCLEOTIDE SEQUENCE [LARGE SCALE GENOMIC DNA]</scope>
</reference>
<dbReference type="InterPro" id="IPR002068">
    <property type="entry name" value="A-crystallin/Hsp20_dom"/>
</dbReference>
<dbReference type="Pfam" id="PF00011">
    <property type="entry name" value="HSP20"/>
    <property type="match status" value="1"/>
</dbReference>
<feature type="domain" description="SHSP" evidence="4">
    <location>
        <begin position="19"/>
        <end position="139"/>
    </location>
</feature>